<dbReference type="GeneID" id="20822032"/>
<accession>F8MWR0</accession>
<feature type="region of interest" description="Disordered" evidence="1">
    <location>
        <begin position="71"/>
        <end position="116"/>
    </location>
</feature>
<organism evidence="2 3">
    <name type="scientific">Neurospora tetrasperma (strain FGSC 2508 / ATCC MYA-4615 / P0657)</name>
    <dbReference type="NCBI Taxonomy" id="510951"/>
    <lineage>
        <taxon>Eukaryota</taxon>
        <taxon>Fungi</taxon>
        <taxon>Dikarya</taxon>
        <taxon>Ascomycota</taxon>
        <taxon>Pezizomycotina</taxon>
        <taxon>Sordariomycetes</taxon>
        <taxon>Sordariomycetidae</taxon>
        <taxon>Sordariales</taxon>
        <taxon>Sordariaceae</taxon>
        <taxon>Neurospora</taxon>
    </lineage>
</organism>
<dbReference type="RefSeq" id="XP_009854170.1">
    <property type="nucleotide sequence ID" value="XM_009855868.1"/>
</dbReference>
<dbReference type="AlphaFoldDB" id="F8MWR0"/>
<dbReference type="Pfam" id="PF12511">
    <property type="entry name" value="DUF3716"/>
    <property type="match status" value="1"/>
</dbReference>
<keyword evidence="3" id="KW-1185">Reference proteome</keyword>
<gene>
    <name evidence="2" type="ORF">NEUTE1DRAFT_103641</name>
</gene>
<evidence type="ECO:0000313" key="2">
    <source>
        <dbReference type="EMBL" id="EGO54181.1"/>
    </source>
</evidence>
<dbReference type="HOGENOM" id="CLU_056051_0_0_1"/>
<feature type="region of interest" description="Disordered" evidence="1">
    <location>
        <begin position="1"/>
        <end position="38"/>
    </location>
</feature>
<feature type="compositionally biased region" description="Acidic residues" evidence="1">
    <location>
        <begin position="89"/>
        <end position="116"/>
    </location>
</feature>
<evidence type="ECO:0000313" key="3">
    <source>
        <dbReference type="Proteomes" id="UP000008065"/>
    </source>
</evidence>
<name>F8MWR0_NEUT8</name>
<dbReference type="KEGG" id="nte:NEUTE1DRAFT103641"/>
<proteinExistence type="predicted"/>
<feature type="region of interest" description="Disordered" evidence="1">
    <location>
        <begin position="201"/>
        <end position="225"/>
    </location>
</feature>
<evidence type="ECO:0000256" key="1">
    <source>
        <dbReference type="SAM" id="MobiDB-lite"/>
    </source>
</evidence>
<reference evidence="3" key="1">
    <citation type="journal article" date="2011" name="Genetics">
        <title>Massive changes in genome architecture accompany the transition to self-fertility in the filamentous fungus Neurospora tetrasperma.</title>
        <authorList>
            <person name="Ellison C.E."/>
            <person name="Stajich J.E."/>
            <person name="Jacobson D.J."/>
            <person name="Natvig D.O."/>
            <person name="Lapidus A."/>
            <person name="Foster B."/>
            <person name="Aerts A."/>
            <person name="Riley R."/>
            <person name="Lindquist E.A."/>
            <person name="Grigoriev I.V."/>
            <person name="Taylor J.W."/>
        </authorList>
    </citation>
    <scope>NUCLEOTIDE SEQUENCE [LARGE SCALE GENOMIC DNA]</scope>
    <source>
        <strain evidence="3">FGSC 2508 / P0657</strain>
    </source>
</reference>
<feature type="compositionally biased region" description="Basic and acidic residues" evidence="1">
    <location>
        <begin position="71"/>
        <end position="88"/>
    </location>
</feature>
<feature type="compositionally biased region" description="Pro residues" evidence="1">
    <location>
        <begin position="203"/>
        <end position="214"/>
    </location>
</feature>
<protein>
    <submittedName>
        <fullName evidence="2">Uncharacterized protein</fullName>
    </submittedName>
</protein>
<dbReference type="VEuPathDB" id="FungiDB:NEUTE1DRAFT_103641"/>
<dbReference type="InterPro" id="IPR022190">
    <property type="entry name" value="DUF3716"/>
</dbReference>
<dbReference type="Proteomes" id="UP000008065">
    <property type="component" value="Unassembled WGS sequence"/>
</dbReference>
<sequence>MPPPLSQRSDENSSEDEVSDPGSLEAVPESDSLQKLRESAMDVLASRLTSQYTGTTGNHVTGKLINNVKRAPADDFANDHVAKYPKLDQEEEESDEEEEDSSSEEDEEDEDDDEEGQDLVGMSHLLPDEQACARCRGVKIKKRYVGGTFVGCVAFADSEDAKLTGGACANCWYGRQGSLCSFRNPAGKRKERLGAARYNPLLISPPPPPPPPPAAAEGQPMEHGQQLENTGQVHPAFLASVSSVSPAYTPFPDYYPHMEAQIAQQNNGEPPSLLRPDSSPSVNKVTAWETRYRRMSTDKLRATHGNLVEWQEDLNTRLLAMNKVLLDRLERRESSHTS</sequence>
<dbReference type="EMBL" id="GL891307">
    <property type="protein sequence ID" value="EGO54181.1"/>
    <property type="molecule type" value="Genomic_DNA"/>
</dbReference>
<dbReference type="OrthoDB" id="4586512at2759"/>